<evidence type="ECO:0000313" key="11">
    <source>
        <dbReference type="Proteomes" id="UP000199614"/>
    </source>
</evidence>
<dbReference type="GO" id="GO:0005886">
    <property type="term" value="C:plasma membrane"/>
    <property type="evidence" value="ECO:0007669"/>
    <property type="project" value="UniProtKB-SubCell"/>
</dbReference>
<protein>
    <submittedName>
        <fullName evidence="10">Predicted arabinose efflux permease, MFS family</fullName>
    </submittedName>
</protein>
<dbReference type="InterPro" id="IPR010290">
    <property type="entry name" value="TM_effector"/>
</dbReference>
<organism evidence="10 11">
    <name type="scientific">Pseudonocardia ammonioxydans</name>
    <dbReference type="NCBI Taxonomy" id="260086"/>
    <lineage>
        <taxon>Bacteria</taxon>
        <taxon>Bacillati</taxon>
        <taxon>Actinomycetota</taxon>
        <taxon>Actinomycetes</taxon>
        <taxon>Pseudonocardiales</taxon>
        <taxon>Pseudonocardiaceae</taxon>
        <taxon>Pseudonocardia</taxon>
    </lineage>
</organism>
<dbReference type="InterPro" id="IPR020846">
    <property type="entry name" value="MFS_dom"/>
</dbReference>
<dbReference type="PROSITE" id="PS50850">
    <property type="entry name" value="MFS"/>
    <property type="match status" value="1"/>
</dbReference>
<evidence type="ECO:0000256" key="8">
    <source>
        <dbReference type="SAM" id="Phobius"/>
    </source>
</evidence>
<feature type="transmembrane region" description="Helical" evidence="8">
    <location>
        <begin position="324"/>
        <end position="345"/>
    </location>
</feature>
<gene>
    <name evidence="10" type="ORF">SAMN05216207_1018105</name>
</gene>
<dbReference type="Pfam" id="PF05977">
    <property type="entry name" value="MFS_3"/>
    <property type="match status" value="1"/>
</dbReference>
<accession>A0A1I5ARR0</accession>
<feature type="transmembrane region" description="Helical" evidence="8">
    <location>
        <begin position="240"/>
        <end position="269"/>
    </location>
</feature>
<dbReference type="Gene3D" id="1.20.1250.20">
    <property type="entry name" value="MFS general substrate transporter like domains"/>
    <property type="match status" value="1"/>
</dbReference>
<feature type="transmembrane region" description="Helical" evidence="8">
    <location>
        <begin position="175"/>
        <end position="196"/>
    </location>
</feature>
<dbReference type="GO" id="GO:0022857">
    <property type="term" value="F:transmembrane transporter activity"/>
    <property type="evidence" value="ECO:0007669"/>
    <property type="project" value="InterPro"/>
</dbReference>
<sequence length="374" mass="37462">MWTGAIGIATAVPMILFGLLGGSLADRVDRRTLVRASTALQGAGAGALVAQAALGNGSVLLLLALVAVQTAGAALGAPARRTLPVRLLPADQVAAGIALSIVSFQAAMLVGPAVAGAVLATRGFPAAYGLQALTIVVSLVAVLRLPPVPPARPDGASGRSPGGWRFVLRRPTLRASFAVDLAACALAMPVALFPLVNELRFGGDPRTLGLFLSSIAVGGLLAGAFSGAVTRVRRSGAVQLAAAGVWGLALAGFGLAGPVWVALGCLVLAGAADSISVFTRGALVQLETPDEYRGRVSSVEHVIGVAAPELGNVRGGVVASLTSAPVALVTGGLAATAVTVLIAAIDRPLRHYVTPGTAPRRTGPATPSRRSHRS</sequence>
<feature type="domain" description="Major facilitator superfamily (MFS) profile" evidence="9">
    <location>
        <begin position="1"/>
        <end position="150"/>
    </location>
</feature>
<keyword evidence="5 8" id="KW-1133">Transmembrane helix</keyword>
<evidence type="ECO:0000256" key="6">
    <source>
        <dbReference type="ARBA" id="ARBA00023136"/>
    </source>
</evidence>
<dbReference type="SUPFAM" id="SSF103473">
    <property type="entry name" value="MFS general substrate transporter"/>
    <property type="match status" value="1"/>
</dbReference>
<evidence type="ECO:0000256" key="2">
    <source>
        <dbReference type="ARBA" id="ARBA00022448"/>
    </source>
</evidence>
<evidence type="ECO:0000313" key="10">
    <source>
        <dbReference type="EMBL" id="SFN65062.1"/>
    </source>
</evidence>
<evidence type="ECO:0000256" key="5">
    <source>
        <dbReference type="ARBA" id="ARBA00022989"/>
    </source>
</evidence>
<evidence type="ECO:0000256" key="1">
    <source>
        <dbReference type="ARBA" id="ARBA00004429"/>
    </source>
</evidence>
<keyword evidence="11" id="KW-1185">Reference proteome</keyword>
<evidence type="ECO:0000256" key="7">
    <source>
        <dbReference type="SAM" id="MobiDB-lite"/>
    </source>
</evidence>
<proteinExistence type="predicted"/>
<evidence type="ECO:0000259" key="9">
    <source>
        <dbReference type="PROSITE" id="PS50850"/>
    </source>
</evidence>
<dbReference type="AlphaFoldDB" id="A0A1I5ARR0"/>
<dbReference type="CDD" id="cd06173">
    <property type="entry name" value="MFS_MefA_like"/>
    <property type="match status" value="1"/>
</dbReference>
<dbReference type="PANTHER" id="PTHR23513">
    <property type="entry name" value="INTEGRAL MEMBRANE EFFLUX PROTEIN-RELATED"/>
    <property type="match status" value="1"/>
</dbReference>
<keyword evidence="6 8" id="KW-0472">Membrane</keyword>
<feature type="transmembrane region" description="Helical" evidence="8">
    <location>
        <begin position="97"/>
        <end position="120"/>
    </location>
</feature>
<dbReference type="InterPro" id="IPR036259">
    <property type="entry name" value="MFS_trans_sf"/>
</dbReference>
<keyword evidence="4 8" id="KW-0812">Transmembrane</keyword>
<dbReference type="STRING" id="260086.SAMN05216207_1018105"/>
<evidence type="ECO:0000256" key="3">
    <source>
        <dbReference type="ARBA" id="ARBA00022475"/>
    </source>
</evidence>
<dbReference type="Proteomes" id="UP000199614">
    <property type="component" value="Unassembled WGS sequence"/>
</dbReference>
<reference evidence="10 11" key="1">
    <citation type="submission" date="2016-10" db="EMBL/GenBank/DDBJ databases">
        <authorList>
            <person name="de Groot N.N."/>
        </authorList>
    </citation>
    <scope>NUCLEOTIDE SEQUENCE [LARGE SCALE GENOMIC DNA]</scope>
    <source>
        <strain evidence="10 11">CGMCC 4.1877</strain>
    </source>
</reference>
<feature type="transmembrane region" description="Helical" evidence="8">
    <location>
        <begin position="6"/>
        <end position="25"/>
    </location>
</feature>
<evidence type="ECO:0000256" key="4">
    <source>
        <dbReference type="ARBA" id="ARBA00022692"/>
    </source>
</evidence>
<keyword evidence="3" id="KW-1003">Cell membrane</keyword>
<dbReference type="EMBL" id="FOUY01000018">
    <property type="protein sequence ID" value="SFN65062.1"/>
    <property type="molecule type" value="Genomic_DNA"/>
</dbReference>
<dbReference type="PANTHER" id="PTHR23513:SF9">
    <property type="entry name" value="ENTEROBACTIN EXPORTER ENTS"/>
    <property type="match status" value="1"/>
</dbReference>
<comment type="subcellular location">
    <subcellularLocation>
        <location evidence="1">Cell inner membrane</location>
        <topology evidence="1">Multi-pass membrane protein</topology>
    </subcellularLocation>
</comment>
<name>A0A1I5ARR0_PSUAM</name>
<feature type="region of interest" description="Disordered" evidence="7">
    <location>
        <begin position="353"/>
        <end position="374"/>
    </location>
</feature>
<feature type="transmembrane region" description="Helical" evidence="8">
    <location>
        <begin position="208"/>
        <end position="228"/>
    </location>
</feature>
<keyword evidence="2" id="KW-0813">Transport</keyword>